<feature type="non-terminal residue" evidence="2">
    <location>
        <position position="156"/>
    </location>
</feature>
<accession>A0A6G0VR73</accession>
<sequence>MYYSRQLSCYNFGIHLGDNNTAFMCIWDESIASRGSSEIASCLFEVINKNDNMINRKKLILWSDNCAGQNKNKTLLVFMLFLVNMGIFDEIIQKFLVSGHSFLACDRDFAIIEKRRRVCTNFAPSDLQKMVRTAKLTNPFQVIPMDENHFFSFKDI</sequence>
<dbReference type="PANTHER" id="PTHR34415:SF1">
    <property type="entry name" value="INTEGRASE CATALYTIC DOMAIN-CONTAINING PROTEIN"/>
    <property type="match status" value="1"/>
</dbReference>
<organism evidence="2 3">
    <name type="scientific">Aphis craccivora</name>
    <name type="common">Cowpea aphid</name>
    <dbReference type="NCBI Taxonomy" id="307492"/>
    <lineage>
        <taxon>Eukaryota</taxon>
        <taxon>Metazoa</taxon>
        <taxon>Ecdysozoa</taxon>
        <taxon>Arthropoda</taxon>
        <taxon>Hexapoda</taxon>
        <taxon>Insecta</taxon>
        <taxon>Pterygota</taxon>
        <taxon>Neoptera</taxon>
        <taxon>Paraneoptera</taxon>
        <taxon>Hemiptera</taxon>
        <taxon>Sternorrhyncha</taxon>
        <taxon>Aphidomorpha</taxon>
        <taxon>Aphidoidea</taxon>
        <taxon>Aphididae</taxon>
        <taxon>Aphidini</taxon>
        <taxon>Aphis</taxon>
        <taxon>Aphis</taxon>
    </lineage>
</organism>
<dbReference type="EMBL" id="VUJU01012919">
    <property type="protein sequence ID" value="KAF0706418.1"/>
    <property type="molecule type" value="Genomic_DNA"/>
</dbReference>
<dbReference type="InterPro" id="IPR057191">
    <property type="entry name" value="DUF7869"/>
</dbReference>
<gene>
    <name evidence="2" type="ORF">FWK35_00027980</name>
</gene>
<feature type="domain" description="DUF7869" evidence="1">
    <location>
        <begin position="21"/>
        <end position="134"/>
    </location>
</feature>
<name>A0A6G0VR73_APHCR</name>
<dbReference type="Pfam" id="PF25273">
    <property type="entry name" value="DUF7869"/>
    <property type="match status" value="1"/>
</dbReference>
<protein>
    <recommendedName>
        <fullName evidence="1">DUF7869 domain-containing protein</fullName>
    </recommendedName>
</protein>
<dbReference type="PANTHER" id="PTHR34415">
    <property type="entry name" value="INTEGRASE CATALYTIC DOMAIN-CONTAINING PROTEIN"/>
    <property type="match status" value="1"/>
</dbReference>
<comment type="caution">
    <text evidence="2">The sequence shown here is derived from an EMBL/GenBank/DDBJ whole genome shotgun (WGS) entry which is preliminary data.</text>
</comment>
<reference evidence="2 3" key="1">
    <citation type="submission" date="2019-08" db="EMBL/GenBank/DDBJ databases">
        <title>Whole genome of Aphis craccivora.</title>
        <authorList>
            <person name="Voronova N.V."/>
            <person name="Shulinski R.S."/>
            <person name="Bandarenka Y.V."/>
            <person name="Zhorov D.G."/>
            <person name="Warner D."/>
        </authorList>
    </citation>
    <scope>NUCLEOTIDE SEQUENCE [LARGE SCALE GENOMIC DNA]</scope>
    <source>
        <strain evidence="2">180601</strain>
        <tissue evidence="2">Whole Body</tissue>
    </source>
</reference>
<evidence type="ECO:0000259" key="1">
    <source>
        <dbReference type="Pfam" id="PF25273"/>
    </source>
</evidence>
<dbReference type="Proteomes" id="UP000478052">
    <property type="component" value="Unassembled WGS sequence"/>
</dbReference>
<keyword evidence="3" id="KW-1185">Reference proteome</keyword>
<proteinExistence type="predicted"/>
<evidence type="ECO:0000313" key="2">
    <source>
        <dbReference type="EMBL" id="KAF0706418.1"/>
    </source>
</evidence>
<dbReference type="AlphaFoldDB" id="A0A6G0VR73"/>
<evidence type="ECO:0000313" key="3">
    <source>
        <dbReference type="Proteomes" id="UP000478052"/>
    </source>
</evidence>
<dbReference type="OrthoDB" id="6621431at2759"/>